<protein>
    <submittedName>
        <fullName evidence="1">Uncharacterized protein</fullName>
    </submittedName>
</protein>
<gene>
    <name evidence="1" type="ORF">H9786_01580</name>
</gene>
<organism evidence="1 2">
    <name type="scientific">Candidatus Brachybacterium merdavium</name>
    <dbReference type="NCBI Taxonomy" id="2838513"/>
    <lineage>
        <taxon>Bacteria</taxon>
        <taxon>Bacillati</taxon>
        <taxon>Actinomycetota</taxon>
        <taxon>Actinomycetes</taxon>
        <taxon>Micrococcales</taxon>
        <taxon>Dermabacteraceae</taxon>
        <taxon>Brachybacterium</taxon>
    </lineage>
</organism>
<reference evidence="1" key="2">
    <citation type="submission" date="2021-04" db="EMBL/GenBank/DDBJ databases">
        <authorList>
            <person name="Gilroy R."/>
        </authorList>
    </citation>
    <scope>NUCLEOTIDE SEQUENCE</scope>
    <source>
        <strain evidence="1">ChiHjej13B12-24818</strain>
    </source>
</reference>
<dbReference type="AlphaFoldDB" id="A0A9D2RMF2"/>
<sequence length="75" mass="8452">MILLQVSLTVLAKVTHGRSEMVGRDDLPELYRRYLWIFLDGIRPERGGTTTLPVPSLTTQQAHLLLGAPPREEQV</sequence>
<comment type="caution">
    <text evidence="1">The sequence shown here is derived from an EMBL/GenBank/DDBJ whole genome shotgun (WGS) entry which is preliminary data.</text>
</comment>
<evidence type="ECO:0000313" key="1">
    <source>
        <dbReference type="EMBL" id="HJB09214.1"/>
    </source>
</evidence>
<accession>A0A9D2RMF2</accession>
<dbReference type="Proteomes" id="UP000823823">
    <property type="component" value="Unassembled WGS sequence"/>
</dbReference>
<proteinExistence type="predicted"/>
<name>A0A9D2RMF2_9MICO</name>
<reference evidence="1" key="1">
    <citation type="journal article" date="2021" name="PeerJ">
        <title>Extensive microbial diversity within the chicken gut microbiome revealed by metagenomics and culture.</title>
        <authorList>
            <person name="Gilroy R."/>
            <person name="Ravi A."/>
            <person name="Getino M."/>
            <person name="Pursley I."/>
            <person name="Horton D.L."/>
            <person name="Alikhan N.F."/>
            <person name="Baker D."/>
            <person name="Gharbi K."/>
            <person name="Hall N."/>
            <person name="Watson M."/>
            <person name="Adriaenssens E.M."/>
            <person name="Foster-Nyarko E."/>
            <person name="Jarju S."/>
            <person name="Secka A."/>
            <person name="Antonio M."/>
            <person name="Oren A."/>
            <person name="Chaudhuri R.R."/>
            <person name="La Ragione R."/>
            <person name="Hildebrand F."/>
            <person name="Pallen M.J."/>
        </authorList>
    </citation>
    <scope>NUCLEOTIDE SEQUENCE</scope>
    <source>
        <strain evidence="1">ChiHjej13B12-24818</strain>
    </source>
</reference>
<dbReference type="EMBL" id="DWZH01000012">
    <property type="protein sequence ID" value="HJB09214.1"/>
    <property type="molecule type" value="Genomic_DNA"/>
</dbReference>
<evidence type="ECO:0000313" key="2">
    <source>
        <dbReference type="Proteomes" id="UP000823823"/>
    </source>
</evidence>